<evidence type="ECO:0000313" key="1">
    <source>
        <dbReference type="EMBL" id="GGF93651.1"/>
    </source>
</evidence>
<reference evidence="2" key="1">
    <citation type="journal article" date="2019" name="Int. J. Syst. Evol. Microbiol.">
        <title>The Global Catalogue of Microorganisms (GCM) 10K type strain sequencing project: providing services to taxonomists for standard genome sequencing and annotation.</title>
        <authorList>
            <consortium name="The Broad Institute Genomics Platform"/>
            <consortium name="The Broad Institute Genome Sequencing Center for Infectious Disease"/>
            <person name="Wu L."/>
            <person name="Ma J."/>
        </authorList>
    </citation>
    <scope>NUCLEOTIDE SEQUENCE [LARGE SCALE GENOMIC DNA]</scope>
    <source>
        <strain evidence="2">CGMCC 1.15420</strain>
    </source>
</reference>
<evidence type="ECO:0008006" key="3">
    <source>
        <dbReference type="Google" id="ProtNLM"/>
    </source>
</evidence>
<sequence length="65" mass="7825">MRSWFTKHKNDSIIKLNKPDEQTQKCSRCKRRKKLTFYANDYGVVRGLCKECRKEIGDKEELYPI</sequence>
<dbReference type="RefSeq" id="WP_120464886.1">
    <property type="nucleotide sequence ID" value="NZ_BMIW01000007.1"/>
</dbReference>
<organism evidence="1 2">
    <name type="scientific">Paenibacillus aceti</name>
    <dbReference type="NCBI Taxonomy" id="1820010"/>
    <lineage>
        <taxon>Bacteria</taxon>
        <taxon>Bacillati</taxon>
        <taxon>Bacillota</taxon>
        <taxon>Bacilli</taxon>
        <taxon>Bacillales</taxon>
        <taxon>Paenibacillaceae</taxon>
        <taxon>Paenibacillus</taxon>
    </lineage>
</organism>
<gene>
    <name evidence="1" type="ORF">GCM10010913_14010</name>
</gene>
<accession>A0ABQ1VSZ0</accession>
<dbReference type="Proteomes" id="UP000608420">
    <property type="component" value="Unassembled WGS sequence"/>
</dbReference>
<proteinExistence type="predicted"/>
<dbReference type="EMBL" id="BMIW01000007">
    <property type="protein sequence ID" value="GGF93651.1"/>
    <property type="molecule type" value="Genomic_DNA"/>
</dbReference>
<evidence type="ECO:0000313" key="2">
    <source>
        <dbReference type="Proteomes" id="UP000608420"/>
    </source>
</evidence>
<comment type="caution">
    <text evidence="1">The sequence shown here is derived from an EMBL/GenBank/DDBJ whole genome shotgun (WGS) entry which is preliminary data.</text>
</comment>
<keyword evidence="2" id="KW-1185">Reference proteome</keyword>
<name>A0ABQ1VSZ0_9BACL</name>
<protein>
    <recommendedName>
        <fullName evidence="3">ClpX-type ZB domain-containing protein</fullName>
    </recommendedName>
</protein>